<dbReference type="KEGG" id="acou:A5CBH24_07480"/>
<dbReference type="OrthoDB" id="9777975at2"/>
<dbReference type="RefSeq" id="WP_141412256.1">
    <property type="nucleotide sequence ID" value="NZ_AP019735.1"/>
</dbReference>
<evidence type="ECO:0000256" key="2">
    <source>
        <dbReference type="SAM" id="SignalP"/>
    </source>
</evidence>
<keyword evidence="1" id="KW-0378">Hydrolase</keyword>
<dbReference type="InterPro" id="IPR029058">
    <property type="entry name" value="AB_hydrolase_fold"/>
</dbReference>
<protein>
    <submittedName>
        <fullName evidence="5">Lipase</fullName>
    </submittedName>
</protein>
<reference evidence="6" key="1">
    <citation type="submission" date="2019-06" db="EMBL/GenBank/DDBJ databases">
        <title>Alistipes onderdonkii subsp. vulgaris subsp. nov., Alistipes dispar sp. nov. and Alistipes communis sp. nov., isolated from human faeces, and creation of Alistipes onderdonkii subsp. onderdonkii subsp. nov.</title>
        <authorList>
            <person name="Sakamoto M."/>
            <person name="Ikeyama N."/>
            <person name="Ogata Y."/>
            <person name="Suda W."/>
            <person name="Iino T."/>
            <person name="Hattori M."/>
            <person name="Ohkuma M."/>
        </authorList>
    </citation>
    <scope>NUCLEOTIDE SEQUENCE [LARGE SCALE GENOMIC DNA]</scope>
    <source>
        <strain evidence="6">5CBH24</strain>
    </source>
</reference>
<gene>
    <name evidence="5" type="ORF">A5CBH24_07480</name>
</gene>
<feature type="domain" description="BD-FAE-like" evidence="4">
    <location>
        <begin position="54"/>
        <end position="161"/>
    </location>
</feature>
<dbReference type="AlphaFoldDB" id="A0A4Y1WRV5"/>
<name>A0A4Y1WRV5_9BACT</name>
<evidence type="ECO:0000313" key="5">
    <source>
        <dbReference type="EMBL" id="BBL03435.1"/>
    </source>
</evidence>
<proteinExistence type="predicted"/>
<dbReference type="SUPFAM" id="SSF53474">
    <property type="entry name" value="alpha/beta-Hydrolases"/>
    <property type="match status" value="1"/>
</dbReference>
<dbReference type="Pfam" id="PF00326">
    <property type="entry name" value="Peptidase_S9"/>
    <property type="match status" value="1"/>
</dbReference>
<evidence type="ECO:0000256" key="1">
    <source>
        <dbReference type="ARBA" id="ARBA00022801"/>
    </source>
</evidence>
<keyword evidence="6" id="KW-1185">Reference proteome</keyword>
<dbReference type="GO" id="GO:0016787">
    <property type="term" value="F:hydrolase activity"/>
    <property type="evidence" value="ECO:0007669"/>
    <property type="project" value="UniProtKB-KW"/>
</dbReference>
<dbReference type="EMBL" id="AP019735">
    <property type="protein sequence ID" value="BBL03435.1"/>
    <property type="molecule type" value="Genomic_DNA"/>
</dbReference>
<dbReference type="GeneID" id="78341463"/>
<dbReference type="Gene3D" id="3.40.50.1820">
    <property type="entry name" value="alpha/beta hydrolase"/>
    <property type="match status" value="1"/>
</dbReference>
<dbReference type="InterPro" id="IPR001375">
    <property type="entry name" value="Peptidase_S9_cat"/>
</dbReference>
<dbReference type="InterPro" id="IPR049492">
    <property type="entry name" value="BD-FAE-like_dom"/>
</dbReference>
<evidence type="ECO:0000313" key="6">
    <source>
        <dbReference type="Proteomes" id="UP000318946"/>
    </source>
</evidence>
<evidence type="ECO:0000259" key="3">
    <source>
        <dbReference type="Pfam" id="PF00326"/>
    </source>
</evidence>
<dbReference type="PANTHER" id="PTHR48081">
    <property type="entry name" value="AB HYDROLASE SUPERFAMILY PROTEIN C4A8.06C"/>
    <property type="match status" value="1"/>
</dbReference>
<organism evidence="5 6">
    <name type="scientific">Alistipes communis</name>
    <dbReference type="NCBI Taxonomy" id="2585118"/>
    <lineage>
        <taxon>Bacteria</taxon>
        <taxon>Pseudomonadati</taxon>
        <taxon>Bacteroidota</taxon>
        <taxon>Bacteroidia</taxon>
        <taxon>Bacteroidales</taxon>
        <taxon>Rikenellaceae</taxon>
        <taxon>Alistipes</taxon>
    </lineage>
</organism>
<feature type="signal peptide" evidence="2">
    <location>
        <begin position="1"/>
        <end position="20"/>
    </location>
</feature>
<feature type="domain" description="Peptidase S9 prolyl oligopeptidase catalytic" evidence="3">
    <location>
        <begin position="166"/>
        <end position="283"/>
    </location>
</feature>
<dbReference type="Pfam" id="PF20434">
    <property type="entry name" value="BD-FAE"/>
    <property type="match status" value="1"/>
</dbReference>
<feature type="chain" id="PRO_5021415656" evidence="2">
    <location>
        <begin position="21"/>
        <end position="284"/>
    </location>
</feature>
<dbReference type="Proteomes" id="UP000318946">
    <property type="component" value="Chromosome"/>
</dbReference>
<accession>A0A4Y1WRV5</accession>
<keyword evidence="2" id="KW-0732">Signal</keyword>
<dbReference type="InterPro" id="IPR050300">
    <property type="entry name" value="GDXG_lipolytic_enzyme"/>
</dbReference>
<evidence type="ECO:0000259" key="4">
    <source>
        <dbReference type="Pfam" id="PF20434"/>
    </source>
</evidence>
<sequence>MMRTLLLTFAATLLCAGAYAADPELYCADLTYDGFTTRSYTFATRGDRTLVLEIDLPERGDAGGPRPFVVYVPGGSWRTCGIGAFRRQSAYLASQGIAGVRIVYSLVGDGADFSAGLEELQAARDLVAACAGELGLDTLRFGYVAASAGTPLAADEALSQAGCRFFVGYNGIYDLTRRIDGSRFPEEGTPYLAPFSDGELRDFSPVNRIGADPPAVALFHGRADRTISWKQSQLFCDAVRAADGRAEIVLYDDARHGFFNYGKSDYHEEVTRKTAAFIFSVLGE</sequence>